<dbReference type="AlphaFoldDB" id="A0AAV3YND7"/>
<keyword evidence="2" id="KW-1185">Reference proteome</keyword>
<evidence type="ECO:0000313" key="1">
    <source>
        <dbReference type="EMBL" id="GFN84451.1"/>
    </source>
</evidence>
<dbReference type="EMBL" id="BLXT01001319">
    <property type="protein sequence ID" value="GFN84451.1"/>
    <property type="molecule type" value="Genomic_DNA"/>
</dbReference>
<comment type="caution">
    <text evidence="1">The sequence shown here is derived from an EMBL/GenBank/DDBJ whole genome shotgun (WGS) entry which is preliminary data.</text>
</comment>
<organism evidence="1 2">
    <name type="scientific">Plakobranchus ocellatus</name>
    <dbReference type="NCBI Taxonomy" id="259542"/>
    <lineage>
        <taxon>Eukaryota</taxon>
        <taxon>Metazoa</taxon>
        <taxon>Spiralia</taxon>
        <taxon>Lophotrochozoa</taxon>
        <taxon>Mollusca</taxon>
        <taxon>Gastropoda</taxon>
        <taxon>Heterobranchia</taxon>
        <taxon>Euthyneura</taxon>
        <taxon>Panpulmonata</taxon>
        <taxon>Sacoglossa</taxon>
        <taxon>Placobranchoidea</taxon>
        <taxon>Plakobranchidae</taxon>
        <taxon>Plakobranchus</taxon>
    </lineage>
</organism>
<protein>
    <submittedName>
        <fullName evidence="1">Uncharacterized protein</fullName>
    </submittedName>
</protein>
<sequence length="152" mass="16993">MGGQNSGMCCRYVWEVKTQGCATVTYEESELRECDNVACGKSNLRDVVPLCMGRQISGMCLRCLWEVRTQGCVVVICRKLELRGCEIIVCQKSELRECETMAYRKSEPRSREILNSGETALFSSTCSDRKGRSNLPSCGAEKRTCIADVLIK</sequence>
<dbReference type="Proteomes" id="UP000735302">
    <property type="component" value="Unassembled WGS sequence"/>
</dbReference>
<proteinExistence type="predicted"/>
<accession>A0AAV3YND7</accession>
<gene>
    <name evidence="1" type="ORF">PoB_001095700</name>
</gene>
<evidence type="ECO:0000313" key="2">
    <source>
        <dbReference type="Proteomes" id="UP000735302"/>
    </source>
</evidence>
<name>A0AAV3YND7_9GAST</name>
<reference evidence="1 2" key="1">
    <citation type="journal article" date="2021" name="Elife">
        <title>Chloroplast acquisition without the gene transfer in kleptoplastic sea slugs, Plakobranchus ocellatus.</title>
        <authorList>
            <person name="Maeda T."/>
            <person name="Takahashi S."/>
            <person name="Yoshida T."/>
            <person name="Shimamura S."/>
            <person name="Takaki Y."/>
            <person name="Nagai Y."/>
            <person name="Toyoda A."/>
            <person name="Suzuki Y."/>
            <person name="Arimoto A."/>
            <person name="Ishii H."/>
            <person name="Satoh N."/>
            <person name="Nishiyama T."/>
            <person name="Hasebe M."/>
            <person name="Maruyama T."/>
            <person name="Minagawa J."/>
            <person name="Obokata J."/>
            <person name="Shigenobu S."/>
        </authorList>
    </citation>
    <scope>NUCLEOTIDE SEQUENCE [LARGE SCALE GENOMIC DNA]</scope>
</reference>